<reference evidence="2" key="1">
    <citation type="journal article" date="2015" name="Nature">
        <title>Complex archaea that bridge the gap between prokaryotes and eukaryotes.</title>
        <authorList>
            <person name="Spang A."/>
            <person name="Saw J.H."/>
            <person name="Jorgensen S.L."/>
            <person name="Zaremba-Niedzwiedzka K."/>
            <person name="Martijn J."/>
            <person name="Lind A.E."/>
            <person name="van Eijk R."/>
            <person name="Schleper C."/>
            <person name="Guy L."/>
            <person name="Ettema T.J."/>
        </authorList>
    </citation>
    <scope>NUCLEOTIDE SEQUENCE</scope>
</reference>
<feature type="non-terminal residue" evidence="2">
    <location>
        <position position="82"/>
    </location>
</feature>
<gene>
    <name evidence="2" type="ORF">LCGC14_1352600</name>
</gene>
<feature type="transmembrane region" description="Helical" evidence="1">
    <location>
        <begin position="56"/>
        <end position="76"/>
    </location>
</feature>
<dbReference type="Pfam" id="PF04403">
    <property type="entry name" value="PqiA"/>
    <property type="match status" value="1"/>
</dbReference>
<accession>A0A0F9KB48</accession>
<organism evidence="2">
    <name type="scientific">marine sediment metagenome</name>
    <dbReference type="NCBI Taxonomy" id="412755"/>
    <lineage>
        <taxon>unclassified sequences</taxon>
        <taxon>metagenomes</taxon>
        <taxon>ecological metagenomes</taxon>
    </lineage>
</organism>
<keyword evidence="1" id="KW-0812">Transmembrane</keyword>
<name>A0A0F9KB48_9ZZZZ</name>
<comment type="caution">
    <text evidence="2">The sequence shown here is derived from an EMBL/GenBank/DDBJ whole genome shotgun (WGS) entry which is preliminary data.</text>
</comment>
<dbReference type="AlphaFoldDB" id="A0A0F9KB48"/>
<dbReference type="EMBL" id="LAZR01008373">
    <property type="protein sequence ID" value="KKM79168.1"/>
    <property type="molecule type" value="Genomic_DNA"/>
</dbReference>
<keyword evidence="1" id="KW-0472">Membrane</keyword>
<dbReference type="InterPro" id="IPR007498">
    <property type="entry name" value="PqiA-like"/>
</dbReference>
<evidence type="ECO:0000256" key="1">
    <source>
        <dbReference type="SAM" id="Phobius"/>
    </source>
</evidence>
<protein>
    <submittedName>
        <fullName evidence="2">Uncharacterized protein</fullName>
    </submittedName>
</protein>
<sequence length="82" mass="9252">MDHMENAGSRRAVLTARQAGLVACTRCTRVWPKGTQTCARCGSRLRSRDDASLQRVWAWLAVGLICYIPANLFPMLRTRVLF</sequence>
<evidence type="ECO:0000313" key="2">
    <source>
        <dbReference type="EMBL" id="KKM79168.1"/>
    </source>
</evidence>
<proteinExistence type="predicted"/>
<keyword evidence="1" id="KW-1133">Transmembrane helix</keyword>